<evidence type="ECO:0000313" key="1">
    <source>
        <dbReference type="EMBL" id="CAB5221702.1"/>
    </source>
</evidence>
<name>A0A6J7WY97_9CAUD</name>
<accession>A0A6J7WY97</accession>
<reference evidence="1" key="1">
    <citation type="submission" date="2020-05" db="EMBL/GenBank/DDBJ databases">
        <authorList>
            <person name="Chiriac C."/>
            <person name="Salcher M."/>
            <person name="Ghai R."/>
            <person name="Kavagutti S V."/>
        </authorList>
    </citation>
    <scope>NUCLEOTIDE SEQUENCE</scope>
</reference>
<sequence length="161" mass="18577">MGLDMYLRANEYVSRNDWTRNDKGELVDSPNSLFTQIVETLELDDIIDKTGFAGMSIDLPMGYWRKANQIHNWFVTNLADGVDECQVITVRREDLEQLKELCIEVLACKDLAEDLLPTGAGFFFGSTTYDEYYYGDLNDTIGIINKCLESKFDYFEYQASW</sequence>
<gene>
    <name evidence="1" type="ORF">UFOVP359_26</name>
</gene>
<dbReference type="EMBL" id="LR798295">
    <property type="protein sequence ID" value="CAB5221702.1"/>
    <property type="molecule type" value="Genomic_DNA"/>
</dbReference>
<protein>
    <submittedName>
        <fullName evidence="1">Uncharacterized protein</fullName>
    </submittedName>
</protein>
<organism evidence="1">
    <name type="scientific">uncultured Caudovirales phage</name>
    <dbReference type="NCBI Taxonomy" id="2100421"/>
    <lineage>
        <taxon>Viruses</taxon>
        <taxon>Duplodnaviria</taxon>
        <taxon>Heunggongvirae</taxon>
        <taxon>Uroviricota</taxon>
        <taxon>Caudoviricetes</taxon>
        <taxon>Peduoviridae</taxon>
        <taxon>Maltschvirus</taxon>
        <taxon>Maltschvirus maltsch</taxon>
    </lineage>
</organism>
<proteinExistence type="predicted"/>